<evidence type="ECO:0000313" key="2">
    <source>
        <dbReference type="Proteomes" id="UP000824533"/>
    </source>
</evidence>
<dbReference type="Proteomes" id="UP000824533">
    <property type="component" value="Linkage Group LG03"/>
</dbReference>
<proteinExistence type="predicted"/>
<name>A0ACC1DFI7_9NEOP</name>
<keyword evidence="2" id="KW-1185">Reference proteome</keyword>
<gene>
    <name evidence="1" type="ORF">K1T71_001954</name>
</gene>
<comment type="caution">
    <text evidence="1">The sequence shown here is derived from an EMBL/GenBank/DDBJ whole genome shotgun (WGS) entry which is preliminary data.</text>
</comment>
<reference evidence="1 2" key="1">
    <citation type="journal article" date="2021" name="Front. Genet.">
        <title>Chromosome-Level Genome Assembly Reveals Significant Gene Expansion in the Toll and IMD Signaling Pathways of Dendrolimus kikuchii.</title>
        <authorList>
            <person name="Zhou J."/>
            <person name="Wu P."/>
            <person name="Xiong Z."/>
            <person name="Liu N."/>
            <person name="Zhao N."/>
            <person name="Ji M."/>
            <person name="Qiu Y."/>
            <person name="Yang B."/>
        </authorList>
    </citation>
    <scope>NUCLEOTIDE SEQUENCE [LARGE SCALE GENOMIC DNA]</scope>
    <source>
        <strain evidence="1">Ann1</strain>
    </source>
</reference>
<sequence>MNVIGQLQTIMTAIREGCGGCPNSSSPSSCSPCCAKGSLVTVYNAVLAVGQPPRPIAAFDRATIAIGQHVPTCVI</sequence>
<protein>
    <submittedName>
        <fullName evidence="1">Uncharacterized protein</fullName>
    </submittedName>
</protein>
<organism evidence="1 2">
    <name type="scientific">Dendrolimus kikuchii</name>
    <dbReference type="NCBI Taxonomy" id="765133"/>
    <lineage>
        <taxon>Eukaryota</taxon>
        <taxon>Metazoa</taxon>
        <taxon>Ecdysozoa</taxon>
        <taxon>Arthropoda</taxon>
        <taxon>Hexapoda</taxon>
        <taxon>Insecta</taxon>
        <taxon>Pterygota</taxon>
        <taxon>Neoptera</taxon>
        <taxon>Endopterygota</taxon>
        <taxon>Lepidoptera</taxon>
        <taxon>Glossata</taxon>
        <taxon>Ditrysia</taxon>
        <taxon>Bombycoidea</taxon>
        <taxon>Lasiocampidae</taxon>
        <taxon>Dendrolimus</taxon>
    </lineage>
</organism>
<accession>A0ACC1DFI7</accession>
<dbReference type="EMBL" id="CM034389">
    <property type="protein sequence ID" value="KAJ0182585.1"/>
    <property type="molecule type" value="Genomic_DNA"/>
</dbReference>
<evidence type="ECO:0000313" key="1">
    <source>
        <dbReference type="EMBL" id="KAJ0182585.1"/>
    </source>
</evidence>